<dbReference type="WBParaSite" id="HCON_00134800-00001">
    <property type="protein sequence ID" value="HCON_00134800-00001"/>
    <property type="gene ID" value="HCON_00134800"/>
</dbReference>
<proteinExistence type="predicted"/>
<reference evidence="3" key="1">
    <citation type="submission" date="2020-12" db="UniProtKB">
        <authorList>
            <consortium name="WormBaseParasite"/>
        </authorList>
    </citation>
    <scope>IDENTIFICATION</scope>
    <source>
        <strain evidence="3">MHco3</strain>
    </source>
</reference>
<organism evidence="2 3">
    <name type="scientific">Haemonchus contortus</name>
    <name type="common">Barber pole worm</name>
    <dbReference type="NCBI Taxonomy" id="6289"/>
    <lineage>
        <taxon>Eukaryota</taxon>
        <taxon>Metazoa</taxon>
        <taxon>Ecdysozoa</taxon>
        <taxon>Nematoda</taxon>
        <taxon>Chromadorea</taxon>
        <taxon>Rhabditida</taxon>
        <taxon>Rhabditina</taxon>
        <taxon>Rhabditomorpha</taxon>
        <taxon>Strongyloidea</taxon>
        <taxon>Trichostrongylidae</taxon>
        <taxon>Haemonchus</taxon>
    </lineage>
</organism>
<evidence type="ECO:0000256" key="1">
    <source>
        <dbReference type="SAM" id="Phobius"/>
    </source>
</evidence>
<keyword evidence="1" id="KW-0472">Membrane</keyword>
<sequence length="191" mass="21316">MPTLMLWVHTNQVAITTMMSKSIPNLQVNMEKIQKQSRMAFSTTSMYSLNITSKNSTLMKNMRENTIPILIQLELQNVPMAVTTVKGMTSIRRAMGLMALIMVASKNMMAAMDTLRMDTNPVMMTTKVITTVIIAKGTKTSTASTIMLLMMIHMNTTTMDMQIIMNMTIGIMIAILTMSMDTVIITDEIAM</sequence>
<dbReference type="AlphaFoldDB" id="A0A7I5EBZ0"/>
<name>A0A7I5EBZ0_HAECO</name>
<feature type="transmembrane region" description="Helical" evidence="1">
    <location>
        <begin position="94"/>
        <end position="112"/>
    </location>
</feature>
<dbReference type="Proteomes" id="UP000025227">
    <property type="component" value="Unplaced"/>
</dbReference>
<feature type="transmembrane region" description="Helical" evidence="1">
    <location>
        <begin position="164"/>
        <end position="185"/>
    </location>
</feature>
<keyword evidence="2" id="KW-1185">Reference proteome</keyword>
<keyword evidence="1" id="KW-1133">Transmembrane helix</keyword>
<feature type="transmembrane region" description="Helical" evidence="1">
    <location>
        <begin position="132"/>
        <end position="152"/>
    </location>
</feature>
<keyword evidence="1" id="KW-0812">Transmembrane</keyword>
<accession>A0A7I5EBZ0</accession>
<evidence type="ECO:0000313" key="3">
    <source>
        <dbReference type="WBParaSite" id="HCON_00134800-00001"/>
    </source>
</evidence>
<protein>
    <submittedName>
        <fullName evidence="3">Hypotheticial protein</fullName>
    </submittedName>
</protein>
<evidence type="ECO:0000313" key="2">
    <source>
        <dbReference type="Proteomes" id="UP000025227"/>
    </source>
</evidence>